<reference evidence="9 10" key="1">
    <citation type="submission" date="2014-02" db="EMBL/GenBank/DDBJ databases">
        <title>Transposable element dynamics among asymbiotic and ectomycorrhizal Amanita fungi.</title>
        <authorList>
            <consortium name="DOE Joint Genome Institute"/>
            <person name="Hess J."/>
            <person name="Skrede I."/>
            <person name="Wolfe B."/>
            <person name="LaButti K."/>
            <person name="Ohm R.A."/>
            <person name="Grigoriev I.V."/>
            <person name="Pringle A."/>
        </authorList>
    </citation>
    <scope>NUCLEOTIDE SEQUENCE [LARGE SCALE GENOMIC DNA]</scope>
    <source>
        <strain evidence="9 10">SKay4041</strain>
    </source>
</reference>
<feature type="transmembrane region" description="Helical" evidence="7">
    <location>
        <begin position="386"/>
        <end position="403"/>
    </location>
</feature>
<dbReference type="PANTHER" id="PTHR23514:SF3">
    <property type="entry name" value="BYPASS OF STOP CODON PROTEIN 6"/>
    <property type="match status" value="1"/>
</dbReference>
<feature type="transmembrane region" description="Helical" evidence="7">
    <location>
        <begin position="438"/>
        <end position="460"/>
    </location>
</feature>
<evidence type="ECO:0000256" key="7">
    <source>
        <dbReference type="SAM" id="Phobius"/>
    </source>
</evidence>
<evidence type="ECO:0000256" key="3">
    <source>
        <dbReference type="ARBA" id="ARBA00022448"/>
    </source>
</evidence>
<dbReference type="PROSITE" id="PS50850">
    <property type="entry name" value="MFS"/>
    <property type="match status" value="1"/>
</dbReference>
<sequence length="499" mass="52785">MELEILSNSASRGGYVGGAVPGGATGATDHSDGAAILTGRGTDDNVLQSGSTTGASRTAGVGLKAANSSGVSVVARVATGPTQGQGQTTTVTPSAVGIPTTRKQKRTAQIQFMTLCWALFLLGWSDASTGPLLPRIQNVYHVGFVVVSLIFVFACVGFISGAVSNVPLGDKLGFGKTLVIGSICPIIAQILQSLALPFPVFVMSFTINGFGMALLDAQSNGYVAMLKDSPQTKMGLLHAAYGAGALCAPLVATQFSQLSRWSFHYLVSLAISLINLALILAVFKLKSQDECLAEIGQAETDKSTSEDSTFSQMFRLKAVHYLAFFLLVYVGVEVTIGGWIVTFIINVRHGGPSSGYISSGFFAGLMLGRVLLIWVNEKVGNRRVMYIYALLAIGLEIVIWFTPSLIGNAIAVAIVGMLLGPMYPIAMIHSGKVLPQWLLTSSIGWVAGFGQAGSAVLPFMTGAIAQRWGIRSLQPLLVIMMVLMIALWKLVPSTMRRPD</sequence>
<feature type="transmembrane region" description="Helical" evidence="7">
    <location>
        <begin position="262"/>
        <end position="283"/>
    </location>
</feature>
<dbReference type="SUPFAM" id="SSF103473">
    <property type="entry name" value="MFS general substrate transporter"/>
    <property type="match status" value="1"/>
</dbReference>
<dbReference type="InterPro" id="IPR051788">
    <property type="entry name" value="MFS_Transporter"/>
</dbReference>
<dbReference type="Gene3D" id="1.20.1250.20">
    <property type="entry name" value="MFS general substrate transporter like domains"/>
    <property type="match status" value="2"/>
</dbReference>
<evidence type="ECO:0000256" key="1">
    <source>
        <dbReference type="ARBA" id="ARBA00004127"/>
    </source>
</evidence>
<feature type="transmembrane region" description="Helical" evidence="7">
    <location>
        <begin position="139"/>
        <end position="160"/>
    </location>
</feature>
<evidence type="ECO:0000256" key="5">
    <source>
        <dbReference type="ARBA" id="ARBA00022989"/>
    </source>
</evidence>
<protein>
    <recommendedName>
        <fullName evidence="8">Major facilitator superfamily (MFS) profile domain-containing protein</fullName>
    </recommendedName>
</protein>
<dbReference type="InterPro" id="IPR036259">
    <property type="entry name" value="MFS_trans_sf"/>
</dbReference>
<dbReference type="GO" id="GO:0012505">
    <property type="term" value="C:endomembrane system"/>
    <property type="evidence" value="ECO:0007669"/>
    <property type="project" value="UniProtKB-SubCell"/>
</dbReference>
<feature type="transmembrane region" description="Helical" evidence="7">
    <location>
        <begin position="236"/>
        <end position="256"/>
    </location>
</feature>
<dbReference type="InterPro" id="IPR020846">
    <property type="entry name" value="MFS_dom"/>
</dbReference>
<keyword evidence="10" id="KW-1185">Reference proteome</keyword>
<comment type="subcellular location">
    <subcellularLocation>
        <location evidence="1">Endomembrane system</location>
        <topology evidence="1">Multi-pass membrane protein</topology>
    </subcellularLocation>
</comment>
<evidence type="ECO:0000256" key="4">
    <source>
        <dbReference type="ARBA" id="ARBA00022692"/>
    </source>
</evidence>
<feature type="transmembrane region" description="Helical" evidence="7">
    <location>
        <begin position="472"/>
        <end position="491"/>
    </location>
</feature>
<dbReference type="Pfam" id="PF07690">
    <property type="entry name" value="MFS_1"/>
    <property type="match status" value="1"/>
</dbReference>
<keyword evidence="5 7" id="KW-1133">Transmembrane helix</keyword>
<dbReference type="GO" id="GO:0022857">
    <property type="term" value="F:transmembrane transporter activity"/>
    <property type="evidence" value="ECO:0007669"/>
    <property type="project" value="InterPro"/>
</dbReference>
<dbReference type="PANTHER" id="PTHR23514">
    <property type="entry name" value="BYPASS OF STOP CODON PROTEIN 6"/>
    <property type="match status" value="1"/>
</dbReference>
<evidence type="ECO:0000256" key="6">
    <source>
        <dbReference type="ARBA" id="ARBA00023136"/>
    </source>
</evidence>
<keyword evidence="6 7" id="KW-0472">Membrane</keyword>
<evidence type="ECO:0000313" key="9">
    <source>
        <dbReference type="EMBL" id="PFH48670.1"/>
    </source>
</evidence>
<evidence type="ECO:0000256" key="2">
    <source>
        <dbReference type="ARBA" id="ARBA00008335"/>
    </source>
</evidence>
<organism evidence="9 10">
    <name type="scientific">Amanita thiersii Skay4041</name>
    <dbReference type="NCBI Taxonomy" id="703135"/>
    <lineage>
        <taxon>Eukaryota</taxon>
        <taxon>Fungi</taxon>
        <taxon>Dikarya</taxon>
        <taxon>Basidiomycota</taxon>
        <taxon>Agaricomycotina</taxon>
        <taxon>Agaricomycetes</taxon>
        <taxon>Agaricomycetidae</taxon>
        <taxon>Agaricales</taxon>
        <taxon>Pluteineae</taxon>
        <taxon>Amanitaceae</taxon>
        <taxon>Amanita</taxon>
    </lineage>
</organism>
<dbReference type="Proteomes" id="UP000242287">
    <property type="component" value="Unassembled WGS sequence"/>
</dbReference>
<keyword evidence="4 7" id="KW-0812">Transmembrane</keyword>
<accession>A0A2A9NLT1</accession>
<proteinExistence type="inferred from homology"/>
<dbReference type="FunFam" id="1.20.1250.20:FF:000286">
    <property type="entry name" value="MFS efflux transporter"/>
    <property type="match status" value="1"/>
</dbReference>
<dbReference type="STRING" id="703135.A0A2A9NLT1"/>
<evidence type="ECO:0000313" key="10">
    <source>
        <dbReference type="Proteomes" id="UP000242287"/>
    </source>
</evidence>
<name>A0A2A9NLT1_9AGAR</name>
<feature type="transmembrane region" description="Helical" evidence="7">
    <location>
        <begin position="172"/>
        <end position="190"/>
    </location>
</feature>
<dbReference type="AlphaFoldDB" id="A0A2A9NLT1"/>
<dbReference type="GO" id="GO:0016020">
    <property type="term" value="C:membrane"/>
    <property type="evidence" value="ECO:0007669"/>
    <property type="project" value="TreeGrafter"/>
</dbReference>
<feature type="transmembrane region" description="Helical" evidence="7">
    <location>
        <begin position="356"/>
        <end position="374"/>
    </location>
</feature>
<keyword evidence="3" id="KW-0813">Transport</keyword>
<dbReference type="OrthoDB" id="413079at2759"/>
<dbReference type="InterPro" id="IPR011701">
    <property type="entry name" value="MFS"/>
</dbReference>
<dbReference type="EMBL" id="KZ302054">
    <property type="protein sequence ID" value="PFH48670.1"/>
    <property type="molecule type" value="Genomic_DNA"/>
</dbReference>
<feature type="transmembrane region" description="Helical" evidence="7">
    <location>
        <begin position="409"/>
        <end position="426"/>
    </location>
</feature>
<feature type="transmembrane region" description="Helical" evidence="7">
    <location>
        <begin position="321"/>
        <end position="344"/>
    </location>
</feature>
<evidence type="ECO:0000259" key="8">
    <source>
        <dbReference type="PROSITE" id="PS50850"/>
    </source>
</evidence>
<comment type="similarity">
    <text evidence="2">Belongs to the major facilitator superfamily.</text>
</comment>
<feature type="domain" description="Major facilitator superfamily (MFS) profile" evidence="8">
    <location>
        <begin position="111"/>
        <end position="495"/>
    </location>
</feature>
<gene>
    <name evidence="9" type="ORF">AMATHDRAFT_64868</name>
</gene>